<accession>A0A5J9V554</accession>
<proteinExistence type="inferred from homology"/>
<dbReference type="OrthoDB" id="657261at2759"/>
<dbReference type="SUPFAM" id="SSF54695">
    <property type="entry name" value="POZ domain"/>
    <property type="match status" value="1"/>
</dbReference>
<dbReference type="InterPro" id="IPR002083">
    <property type="entry name" value="MATH/TRAF_dom"/>
</dbReference>
<evidence type="ECO:0000313" key="6">
    <source>
        <dbReference type="Proteomes" id="UP000324897"/>
    </source>
</evidence>
<dbReference type="Gene3D" id="3.30.710.10">
    <property type="entry name" value="Potassium Channel Kv1.1, Chain A"/>
    <property type="match status" value="1"/>
</dbReference>
<dbReference type="PROSITE" id="PS50144">
    <property type="entry name" value="MATH"/>
    <property type="match status" value="1"/>
</dbReference>
<comment type="pathway">
    <text evidence="1">Protein modification; protein ubiquitination.</text>
</comment>
<dbReference type="PANTHER" id="PTHR26379">
    <property type="entry name" value="BTB/POZ AND MATH DOMAIN-CONTAINING PROTEIN 1"/>
    <property type="match status" value="1"/>
</dbReference>
<protein>
    <recommendedName>
        <fullName evidence="7">BTB domain-containing protein</fullName>
    </recommendedName>
</protein>
<feature type="domain" description="MATH" evidence="4">
    <location>
        <begin position="24"/>
        <end position="167"/>
    </location>
</feature>
<comment type="caution">
    <text evidence="5">The sequence shown here is derived from an EMBL/GenBank/DDBJ whole genome shotgun (WGS) entry which is preliminary data.</text>
</comment>
<evidence type="ECO:0000259" key="4">
    <source>
        <dbReference type="PROSITE" id="PS50144"/>
    </source>
</evidence>
<dbReference type="Pfam" id="PF22486">
    <property type="entry name" value="MATH_2"/>
    <property type="match status" value="1"/>
</dbReference>
<evidence type="ECO:0000259" key="3">
    <source>
        <dbReference type="PROSITE" id="PS50097"/>
    </source>
</evidence>
<feature type="domain" description="BTB" evidence="3">
    <location>
        <begin position="208"/>
        <end position="276"/>
    </location>
</feature>
<dbReference type="GO" id="GO:0016567">
    <property type="term" value="P:protein ubiquitination"/>
    <property type="evidence" value="ECO:0007669"/>
    <property type="project" value="InterPro"/>
</dbReference>
<evidence type="ECO:0000256" key="1">
    <source>
        <dbReference type="ARBA" id="ARBA00004906"/>
    </source>
</evidence>
<dbReference type="InterPro" id="IPR000210">
    <property type="entry name" value="BTB/POZ_dom"/>
</dbReference>
<reference evidence="5 6" key="1">
    <citation type="journal article" date="2019" name="Sci. Rep.">
        <title>A high-quality genome of Eragrostis curvula grass provides insights into Poaceae evolution and supports new strategies to enhance forage quality.</title>
        <authorList>
            <person name="Carballo J."/>
            <person name="Santos B.A.C.M."/>
            <person name="Zappacosta D."/>
            <person name="Garbus I."/>
            <person name="Selva J.P."/>
            <person name="Gallo C.A."/>
            <person name="Diaz A."/>
            <person name="Albertini E."/>
            <person name="Caccamo M."/>
            <person name="Echenique V."/>
        </authorList>
    </citation>
    <scope>NUCLEOTIDE SEQUENCE [LARGE SCALE GENOMIC DNA]</scope>
    <source>
        <strain evidence="6">cv. Victoria</strain>
        <tissue evidence="5">Leaf</tissue>
    </source>
</reference>
<feature type="non-terminal residue" evidence="5">
    <location>
        <position position="1"/>
    </location>
</feature>
<keyword evidence="6" id="KW-1185">Reference proteome</keyword>
<dbReference type="Gene3D" id="1.25.40.420">
    <property type="match status" value="1"/>
</dbReference>
<dbReference type="Pfam" id="PF00651">
    <property type="entry name" value="BTB"/>
    <property type="match status" value="1"/>
</dbReference>
<name>A0A5J9V554_9POAL</name>
<dbReference type="EMBL" id="RWGY01000011">
    <property type="protein sequence ID" value="TVU30638.1"/>
    <property type="molecule type" value="Genomic_DNA"/>
</dbReference>
<dbReference type="Gramene" id="TVU30638">
    <property type="protein sequence ID" value="TVU30638"/>
    <property type="gene ID" value="EJB05_22269"/>
</dbReference>
<dbReference type="InterPro" id="IPR011333">
    <property type="entry name" value="SKP1/BTB/POZ_sf"/>
</dbReference>
<evidence type="ECO:0008006" key="7">
    <source>
        <dbReference type="Google" id="ProtNLM"/>
    </source>
</evidence>
<evidence type="ECO:0000313" key="5">
    <source>
        <dbReference type="EMBL" id="TVU30638.1"/>
    </source>
</evidence>
<dbReference type="PANTHER" id="PTHR26379:SF429">
    <property type="entry name" value="OS10G0428900 PROTEIN"/>
    <property type="match status" value="1"/>
</dbReference>
<organism evidence="5 6">
    <name type="scientific">Eragrostis curvula</name>
    <name type="common">weeping love grass</name>
    <dbReference type="NCBI Taxonomy" id="38414"/>
    <lineage>
        <taxon>Eukaryota</taxon>
        <taxon>Viridiplantae</taxon>
        <taxon>Streptophyta</taxon>
        <taxon>Embryophyta</taxon>
        <taxon>Tracheophyta</taxon>
        <taxon>Spermatophyta</taxon>
        <taxon>Magnoliopsida</taxon>
        <taxon>Liliopsida</taxon>
        <taxon>Poales</taxon>
        <taxon>Poaceae</taxon>
        <taxon>PACMAD clade</taxon>
        <taxon>Chloridoideae</taxon>
        <taxon>Eragrostideae</taxon>
        <taxon>Eragrostidinae</taxon>
        <taxon>Eragrostis</taxon>
    </lineage>
</organism>
<dbReference type="Pfam" id="PF24570">
    <property type="entry name" value="BACK_BPM_SPOP"/>
    <property type="match status" value="1"/>
</dbReference>
<dbReference type="InterPro" id="IPR056423">
    <property type="entry name" value="BACK_BPM_SPOP"/>
</dbReference>
<dbReference type="CDD" id="cd00121">
    <property type="entry name" value="MATH"/>
    <property type="match status" value="1"/>
</dbReference>
<comment type="similarity">
    <text evidence="2">Belongs to the Tdpoz family.</text>
</comment>
<gene>
    <name evidence="5" type="ORF">EJB05_22269</name>
</gene>
<dbReference type="PROSITE" id="PS50097">
    <property type="entry name" value="BTB"/>
    <property type="match status" value="1"/>
</dbReference>
<dbReference type="Proteomes" id="UP000324897">
    <property type="component" value="Chromosome 1"/>
</dbReference>
<dbReference type="SUPFAM" id="SSF49599">
    <property type="entry name" value="TRAF domain-like"/>
    <property type="match status" value="1"/>
</dbReference>
<dbReference type="AlphaFoldDB" id="A0A5J9V554"/>
<dbReference type="SMART" id="SM00225">
    <property type="entry name" value="BTB"/>
    <property type="match status" value="1"/>
</dbReference>
<dbReference type="CDD" id="cd18280">
    <property type="entry name" value="BTB_POZ_BPM_plant"/>
    <property type="match status" value="1"/>
</dbReference>
<dbReference type="Gene3D" id="2.60.210.10">
    <property type="entry name" value="Apoptosis, Tumor Necrosis Factor Receptor Associated Protein 2, Chain A"/>
    <property type="match status" value="1"/>
</dbReference>
<dbReference type="InterPro" id="IPR008974">
    <property type="entry name" value="TRAF-like"/>
</dbReference>
<evidence type="ECO:0000256" key="2">
    <source>
        <dbReference type="ARBA" id="ARBA00010846"/>
    </source>
</evidence>
<sequence length="403" mass="44558">MSPSPACGVKPPLSASTIVADATHMSHTLTIDGYMRTKQGIPTGEHLESHSFYVGGYSWRIRYYPNGQDEASTDYISLDLATTRNWVFSDGQIPVALNQKVDKPRLVEFCIQLADEAEAEPSPYPEYRMVKSFGSLERHGYPKFIKRSDLERSRYLRDDSIAVRCDMAVVNFRTDEVGCSTGCQVWGMVPPSNLHEHLGDLLSSEKGADVAFEVGDETLKAHRWLLAARSPVFSAELFGAMMESGSGAVVRVDDMEADVFKALLHFVYTDDLPAMKGEEEFVMSQHLLVAADRYDLERLKFICADNLCKHIEVGNVAAVLELADTHHCPRLKEACLDFLTAPKRLPAVLATDMFEHLLKKCPSIALDLIAKLGAGSRMHGGPSNDWAAAGSIMGGNEWGARWN</sequence>
<dbReference type="InterPro" id="IPR045005">
    <property type="entry name" value="BPM1-6"/>
</dbReference>